<organism evidence="1 2">
    <name type="scientific">Stachybotrys chlorohalonatus (strain IBT 40285)</name>
    <dbReference type="NCBI Taxonomy" id="1283841"/>
    <lineage>
        <taxon>Eukaryota</taxon>
        <taxon>Fungi</taxon>
        <taxon>Dikarya</taxon>
        <taxon>Ascomycota</taxon>
        <taxon>Pezizomycotina</taxon>
        <taxon>Sordariomycetes</taxon>
        <taxon>Hypocreomycetidae</taxon>
        <taxon>Hypocreales</taxon>
        <taxon>Stachybotryaceae</taxon>
        <taxon>Stachybotrys</taxon>
    </lineage>
</organism>
<gene>
    <name evidence="1" type="ORF">S40285_10694</name>
</gene>
<evidence type="ECO:0000313" key="1">
    <source>
        <dbReference type="EMBL" id="KFA62260.1"/>
    </source>
</evidence>
<dbReference type="HOGENOM" id="CLU_1587570_0_0_1"/>
<accession>A0A084QE75</accession>
<keyword evidence="2" id="KW-1185">Reference proteome</keyword>
<evidence type="ECO:0000313" key="2">
    <source>
        <dbReference type="Proteomes" id="UP000028524"/>
    </source>
</evidence>
<reference evidence="1 2" key="1">
    <citation type="journal article" date="2014" name="BMC Genomics">
        <title>Comparative genome sequencing reveals chemotype-specific gene clusters in the toxigenic black mold Stachybotrys.</title>
        <authorList>
            <person name="Semeiks J."/>
            <person name="Borek D."/>
            <person name="Otwinowski Z."/>
            <person name="Grishin N.V."/>
        </authorList>
    </citation>
    <scope>NUCLEOTIDE SEQUENCE [LARGE SCALE GENOMIC DNA]</scope>
    <source>
        <strain evidence="1 2">IBT 40285</strain>
    </source>
</reference>
<protein>
    <submittedName>
        <fullName evidence="1">Uncharacterized protein</fullName>
    </submittedName>
</protein>
<dbReference type="AlphaFoldDB" id="A0A084QE75"/>
<dbReference type="EMBL" id="KL660808">
    <property type="protein sequence ID" value="KFA62260.1"/>
    <property type="molecule type" value="Genomic_DNA"/>
</dbReference>
<dbReference type="Proteomes" id="UP000028524">
    <property type="component" value="Unassembled WGS sequence"/>
</dbReference>
<name>A0A084QE75_STAC4</name>
<sequence>MFQIGISPAVISSCSAVYTLLVNMVDSLLAFCVKYARVRSKPTPPCLITTLSDMPKKPSRWFSVLTGEDKDDVIRQSEVNATMIRKANGFCPNVAVEIELSEFTPCPLDKGVSAAYNDRAHFVNLCTHMRIGAHSYPQPCWPSSDVDMVGISMVASFISLVILWKTAA</sequence>
<proteinExistence type="predicted"/>
<dbReference type="InParanoid" id="A0A084QE75"/>